<comment type="similarity">
    <text evidence="1 6">Belongs to the Glu/Leu/Phe/Val dehydrogenases family.</text>
</comment>
<reference evidence="8 9" key="1">
    <citation type="journal article" date="2014" name="Am. J. Bot.">
        <title>Genome assembly and annotation for red clover (Trifolium pratense; Fabaceae).</title>
        <authorList>
            <person name="Istvanek J."/>
            <person name="Jaros M."/>
            <person name="Krenek A."/>
            <person name="Repkova J."/>
        </authorList>
    </citation>
    <scope>NUCLEOTIDE SEQUENCE [LARGE SCALE GENOMIC DNA]</scope>
    <source>
        <strain evidence="9">cv. Tatra</strain>
        <tissue evidence="8">Young leaves</tissue>
    </source>
</reference>
<dbReference type="InterPro" id="IPR006097">
    <property type="entry name" value="Glu/Leu/Phe/Val/Trp_DH_dimer"/>
</dbReference>
<feature type="domain" description="Glutamate/phenylalanine/leucine/valine/L-tryptophan dehydrogenase C-terminal" evidence="7">
    <location>
        <begin position="178"/>
        <end position="317"/>
    </location>
</feature>
<dbReference type="SUPFAM" id="SSF51735">
    <property type="entry name" value="NAD(P)-binding Rossmann-fold domains"/>
    <property type="match status" value="1"/>
</dbReference>
<sequence length="320" mass="34617">MNALVATNRNFSRASRILGLDSKLEKSLLIPYREIKVECTIPKDDGSLVSYVGFRIQHDNARGPMKGGIRYHPEVDPDEVNALAQLMTWKTAVVDIPYGGAKGGIGCNPKELSISELERLTRVFTQKIHDLIGIHRDVPAPDMGTNSQTMAWILDEYSKFHGHSPAVVTGKPIDLGGSLGRDAATGLGVVFATEALFDEYGKSISDMTFAIQGFGNVGTWAARSIFERGGKVVAVSDISGAISNPNGIDIIALLKHKEGNGTLKDFSGGDTMDPNDLLVHECDVLIPCALGGVLNKYVYLIHLSACLVSRWIYQNHGDPP</sequence>
<dbReference type="SUPFAM" id="SSF53223">
    <property type="entry name" value="Aminoacid dehydrogenase-like, N-terminal domain"/>
    <property type="match status" value="1"/>
</dbReference>
<dbReference type="Proteomes" id="UP000236291">
    <property type="component" value="Unassembled WGS sequence"/>
</dbReference>
<dbReference type="STRING" id="57577.A0A2K3PLP6"/>
<dbReference type="GO" id="GO:0006538">
    <property type="term" value="P:L-glutamate catabolic process"/>
    <property type="evidence" value="ECO:0007669"/>
    <property type="project" value="TreeGrafter"/>
</dbReference>
<evidence type="ECO:0000256" key="4">
    <source>
        <dbReference type="ARBA" id="ARBA00047867"/>
    </source>
</evidence>
<gene>
    <name evidence="8" type="ORF">L195_g012906</name>
</gene>
<evidence type="ECO:0000256" key="1">
    <source>
        <dbReference type="ARBA" id="ARBA00006382"/>
    </source>
</evidence>
<dbReference type="PANTHER" id="PTHR11606">
    <property type="entry name" value="GLUTAMATE DEHYDROGENASE"/>
    <property type="match status" value="1"/>
</dbReference>
<dbReference type="Pfam" id="PF02812">
    <property type="entry name" value="ELFV_dehydrog_N"/>
    <property type="match status" value="1"/>
</dbReference>
<dbReference type="InterPro" id="IPR006095">
    <property type="entry name" value="Glu/Leu/Phe/Val/Trp_DH"/>
</dbReference>
<dbReference type="InterPro" id="IPR033524">
    <property type="entry name" value="Glu/Leu/Phe/Val_DH_AS"/>
</dbReference>
<dbReference type="EMBL" id="ASHM01008319">
    <property type="protein sequence ID" value="PNY16194.1"/>
    <property type="molecule type" value="Genomic_DNA"/>
</dbReference>
<dbReference type="AlphaFoldDB" id="A0A2K3PLP6"/>
<evidence type="ECO:0000313" key="8">
    <source>
        <dbReference type="EMBL" id="PNY16194.1"/>
    </source>
</evidence>
<reference evidence="8 9" key="2">
    <citation type="journal article" date="2017" name="Front. Plant Sci.">
        <title>Gene Classification and Mining of Molecular Markers Useful in Red Clover (Trifolium pratense) Breeding.</title>
        <authorList>
            <person name="Istvanek J."/>
            <person name="Dluhosova J."/>
            <person name="Dluhos P."/>
            <person name="Patkova L."/>
            <person name="Nedelnik J."/>
            <person name="Repkova J."/>
        </authorList>
    </citation>
    <scope>NUCLEOTIDE SEQUENCE [LARGE SCALE GENOMIC DNA]</scope>
    <source>
        <strain evidence="9">cv. Tatra</strain>
        <tissue evidence="8">Young leaves</tissue>
    </source>
</reference>
<dbReference type="SMART" id="SM00839">
    <property type="entry name" value="ELFV_dehydrog"/>
    <property type="match status" value="1"/>
</dbReference>
<dbReference type="EC" id="1.4.1.3" evidence="2"/>
<dbReference type="InterPro" id="IPR046346">
    <property type="entry name" value="Aminoacid_DH-like_N_sf"/>
</dbReference>
<evidence type="ECO:0000256" key="3">
    <source>
        <dbReference type="ARBA" id="ARBA00023002"/>
    </source>
</evidence>
<comment type="caution">
    <text evidence="8">The sequence shown here is derived from an EMBL/GenBank/DDBJ whole genome shotgun (WGS) entry which is preliminary data.</text>
</comment>
<evidence type="ECO:0000313" key="9">
    <source>
        <dbReference type="Proteomes" id="UP000236291"/>
    </source>
</evidence>
<comment type="catalytic activity">
    <reaction evidence="5">
        <text>L-glutamate + NADP(+) + H2O = 2-oxoglutarate + NH4(+) + NADPH + H(+)</text>
        <dbReference type="Rhea" id="RHEA:11612"/>
        <dbReference type="ChEBI" id="CHEBI:15377"/>
        <dbReference type="ChEBI" id="CHEBI:15378"/>
        <dbReference type="ChEBI" id="CHEBI:16810"/>
        <dbReference type="ChEBI" id="CHEBI:28938"/>
        <dbReference type="ChEBI" id="CHEBI:29985"/>
        <dbReference type="ChEBI" id="CHEBI:57783"/>
        <dbReference type="ChEBI" id="CHEBI:58349"/>
        <dbReference type="EC" id="1.4.1.3"/>
    </reaction>
</comment>
<dbReference type="FunFam" id="3.40.50.10860:FF:000003">
    <property type="entry name" value="Glutamate dehydrogenase"/>
    <property type="match status" value="1"/>
</dbReference>
<dbReference type="PRINTS" id="PR00082">
    <property type="entry name" value="GLFDHDRGNASE"/>
</dbReference>
<evidence type="ECO:0000256" key="2">
    <source>
        <dbReference type="ARBA" id="ARBA00012889"/>
    </source>
</evidence>
<dbReference type="Gene3D" id="3.40.50.720">
    <property type="entry name" value="NAD(P)-binding Rossmann-like Domain"/>
    <property type="match status" value="1"/>
</dbReference>
<dbReference type="GO" id="GO:0005739">
    <property type="term" value="C:mitochondrion"/>
    <property type="evidence" value="ECO:0007669"/>
    <property type="project" value="TreeGrafter"/>
</dbReference>
<evidence type="ECO:0000259" key="7">
    <source>
        <dbReference type="SMART" id="SM00839"/>
    </source>
</evidence>
<dbReference type="InterPro" id="IPR036291">
    <property type="entry name" value="NAD(P)-bd_dom_sf"/>
</dbReference>
<dbReference type="InterPro" id="IPR006096">
    <property type="entry name" value="Glu/Leu/Phe/Val/Trp_DH_C"/>
</dbReference>
<dbReference type="PROSITE" id="PS00074">
    <property type="entry name" value="GLFV_DEHYDROGENASE"/>
    <property type="match status" value="1"/>
</dbReference>
<name>A0A2K3PLP6_TRIPR</name>
<proteinExistence type="inferred from homology"/>
<dbReference type="Gene3D" id="3.40.50.10860">
    <property type="entry name" value="Leucine Dehydrogenase, chain A, domain 1"/>
    <property type="match status" value="1"/>
</dbReference>
<organism evidence="8 9">
    <name type="scientific">Trifolium pratense</name>
    <name type="common">Red clover</name>
    <dbReference type="NCBI Taxonomy" id="57577"/>
    <lineage>
        <taxon>Eukaryota</taxon>
        <taxon>Viridiplantae</taxon>
        <taxon>Streptophyta</taxon>
        <taxon>Embryophyta</taxon>
        <taxon>Tracheophyta</taxon>
        <taxon>Spermatophyta</taxon>
        <taxon>Magnoliopsida</taxon>
        <taxon>eudicotyledons</taxon>
        <taxon>Gunneridae</taxon>
        <taxon>Pentapetalae</taxon>
        <taxon>rosids</taxon>
        <taxon>fabids</taxon>
        <taxon>Fabales</taxon>
        <taxon>Fabaceae</taxon>
        <taxon>Papilionoideae</taxon>
        <taxon>50 kb inversion clade</taxon>
        <taxon>NPAAA clade</taxon>
        <taxon>Hologalegina</taxon>
        <taxon>IRL clade</taxon>
        <taxon>Trifolieae</taxon>
        <taxon>Trifolium</taxon>
    </lineage>
</organism>
<accession>A0A2K3PLP6</accession>
<evidence type="ECO:0000256" key="5">
    <source>
        <dbReference type="ARBA" id="ARBA00048577"/>
    </source>
</evidence>
<dbReference type="Pfam" id="PF00208">
    <property type="entry name" value="ELFV_dehydrog"/>
    <property type="match status" value="1"/>
</dbReference>
<dbReference type="GO" id="GO:0004352">
    <property type="term" value="F:glutamate dehydrogenase (NAD+) activity"/>
    <property type="evidence" value="ECO:0007669"/>
    <property type="project" value="TreeGrafter"/>
</dbReference>
<evidence type="ECO:0000256" key="6">
    <source>
        <dbReference type="RuleBase" id="RU004417"/>
    </source>
</evidence>
<keyword evidence="3 6" id="KW-0560">Oxidoreductase</keyword>
<dbReference type="PANTHER" id="PTHR11606:SF31">
    <property type="entry name" value="GLUTAMATE DEHYDROGENASE"/>
    <property type="match status" value="1"/>
</dbReference>
<comment type="catalytic activity">
    <reaction evidence="4">
        <text>L-glutamate + NAD(+) + H2O = 2-oxoglutarate + NH4(+) + NADH + H(+)</text>
        <dbReference type="Rhea" id="RHEA:15133"/>
        <dbReference type="ChEBI" id="CHEBI:15377"/>
        <dbReference type="ChEBI" id="CHEBI:15378"/>
        <dbReference type="ChEBI" id="CHEBI:16810"/>
        <dbReference type="ChEBI" id="CHEBI:28938"/>
        <dbReference type="ChEBI" id="CHEBI:29985"/>
        <dbReference type="ChEBI" id="CHEBI:57540"/>
        <dbReference type="ChEBI" id="CHEBI:57945"/>
        <dbReference type="EC" id="1.4.1.3"/>
    </reaction>
</comment>
<protein>
    <recommendedName>
        <fullName evidence="2">glutamate dehydrogenase [NAD(P)(+)]</fullName>
        <ecNumber evidence="2">1.4.1.3</ecNumber>
    </recommendedName>
</protein>